<name>A0A8S9ZFQ2_9BILA</name>
<accession>A0A8S9ZFQ2</accession>
<reference evidence="2" key="1">
    <citation type="journal article" date="2020" name="Ecol. Evol.">
        <title>Genome structure and content of the rice root-knot nematode (Meloidogyne graminicola).</title>
        <authorList>
            <person name="Phan N.T."/>
            <person name="Danchin E.G.J."/>
            <person name="Klopp C."/>
            <person name="Perfus-Barbeoch L."/>
            <person name="Kozlowski D.K."/>
            <person name="Koutsovoulos G.D."/>
            <person name="Lopez-Roques C."/>
            <person name="Bouchez O."/>
            <person name="Zahm M."/>
            <person name="Besnard G."/>
            <person name="Bellafiore S."/>
        </authorList>
    </citation>
    <scope>NUCLEOTIDE SEQUENCE</scope>
    <source>
        <strain evidence="2">VN-18</strain>
    </source>
</reference>
<dbReference type="EMBL" id="JABEBT010000111">
    <property type="protein sequence ID" value="KAF7632146.1"/>
    <property type="molecule type" value="Genomic_DNA"/>
</dbReference>
<dbReference type="InterPro" id="IPR016186">
    <property type="entry name" value="C-type_lectin-like/link_sf"/>
</dbReference>
<dbReference type="OrthoDB" id="10357391at2759"/>
<feature type="domain" description="C-type lectin" evidence="1">
    <location>
        <begin position="79"/>
        <end position="179"/>
    </location>
</feature>
<dbReference type="CDD" id="cd00037">
    <property type="entry name" value="CLECT"/>
    <property type="match status" value="1"/>
</dbReference>
<evidence type="ECO:0000313" key="3">
    <source>
        <dbReference type="Proteomes" id="UP000605970"/>
    </source>
</evidence>
<sequence>MFWCRLKNCKSSLWQESLQVLLTRKFKSNINSAQPLNEGISKLENSVNKLPVEAIQPKEIERKALVDESNEDKGESHGCLEGWLNYRNELCFYGVNTKGSFFDGGEQCGLFNANFTSIHSNREFKFIIDNFDLREYWIGLVYGSQKFEDGTNVNPNIFWQIANRVPWADPYTMKGYICKAIADANRGVIDYDDFSEDI</sequence>
<comment type="caution">
    <text evidence="2">The sequence shown here is derived from an EMBL/GenBank/DDBJ whole genome shotgun (WGS) entry which is preliminary data.</text>
</comment>
<protein>
    <submittedName>
        <fullName evidence="2">C-type lectin domain-containing protein</fullName>
    </submittedName>
</protein>
<dbReference type="InterPro" id="IPR016187">
    <property type="entry name" value="CTDL_fold"/>
</dbReference>
<dbReference type="SMART" id="SM00034">
    <property type="entry name" value="CLECT"/>
    <property type="match status" value="1"/>
</dbReference>
<dbReference type="Gene3D" id="3.10.100.10">
    <property type="entry name" value="Mannose-Binding Protein A, subunit A"/>
    <property type="match status" value="1"/>
</dbReference>
<dbReference type="AlphaFoldDB" id="A0A8S9ZFQ2"/>
<evidence type="ECO:0000313" key="2">
    <source>
        <dbReference type="EMBL" id="KAF7632146.1"/>
    </source>
</evidence>
<evidence type="ECO:0000259" key="1">
    <source>
        <dbReference type="SMART" id="SM00034"/>
    </source>
</evidence>
<gene>
    <name evidence="2" type="ORF">Mgra_00008458</name>
</gene>
<proteinExistence type="predicted"/>
<dbReference type="InterPro" id="IPR001304">
    <property type="entry name" value="C-type_lectin-like"/>
</dbReference>
<dbReference type="SUPFAM" id="SSF56436">
    <property type="entry name" value="C-type lectin-like"/>
    <property type="match status" value="1"/>
</dbReference>
<organism evidence="2 3">
    <name type="scientific">Meloidogyne graminicola</name>
    <dbReference type="NCBI Taxonomy" id="189291"/>
    <lineage>
        <taxon>Eukaryota</taxon>
        <taxon>Metazoa</taxon>
        <taxon>Ecdysozoa</taxon>
        <taxon>Nematoda</taxon>
        <taxon>Chromadorea</taxon>
        <taxon>Rhabditida</taxon>
        <taxon>Tylenchina</taxon>
        <taxon>Tylenchomorpha</taxon>
        <taxon>Tylenchoidea</taxon>
        <taxon>Meloidogynidae</taxon>
        <taxon>Meloidogyninae</taxon>
        <taxon>Meloidogyne</taxon>
    </lineage>
</organism>
<dbReference type="Proteomes" id="UP000605970">
    <property type="component" value="Unassembled WGS sequence"/>
</dbReference>
<keyword evidence="3" id="KW-1185">Reference proteome</keyword>